<reference evidence="2 3" key="1">
    <citation type="journal article" date="2019" name="New Phytol.">
        <title>Comparative genomics reveals unique wood-decay strategies and fruiting body development in the Schizophyllaceae.</title>
        <authorList>
            <person name="Almasi E."/>
            <person name="Sahu N."/>
            <person name="Krizsan K."/>
            <person name="Balint B."/>
            <person name="Kovacs G.M."/>
            <person name="Kiss B."/>
            <person name="Cseklye J."/>
            <person name="Drula E."/>
            <person name="Henrissat B."/>
            <person name="Nagy I."/>
            <person name="Chovatia M."/>
            <person name="Adam C."/>
            <person name="LaButti K."/>
            <person name="Lipzen A."/>
            <person name="Riley R."/>
            <person name="Grigoriev I.V."/>
            <person name="Nagy L.G."/>
        </authorList>
    </citation>
    <scope>NUCLEOTIDE SEQUENCE [LARGE SCALE GENOMIC DNA]</scope>
    <source>
        <strain evidence="2 3">NL-1724</strain>
    </source>
</reference>
<protein>
    <submittedName>
        <fullName evidence="2">Uncharacterized protein</fullName>
    </submittedName>
</protein>
<proteinExistence type="predicted"/>
<keyword evidence="3" id="KW-1185">Reference proteome</keyword>
<name>A0A550C176_9AGAR</name>
<organism evidence="2 3">
    <name type="scientific">Schizophyllum amplum</name>
    <dbReference type="NCBI Taxonomy" id="97359"/>
    <lineage>
        <taxon>Eukaryota</taxon>
        <taxon>Fungi</taxon>
        <taxon>Dikarya</taxon>
        <taxon>Basidiomycota</taxon>
        <taxon>Agaricomycotina</taxon>
        <taxon>Agaricomycetes</taxon>
        <taxon>Agaricomycetidae</taxon>
        <taxon>Agaricales</taxon>
        <taxon>Schizophyllaceae</taxon>
        <taxon>Schizophyllum</taxon>
    </lineage>
</organism>
<comment type="caution">
    <text evidence="2">The sequence shown here is derived from an EMBL/GenBank/DDBJ whole genome shotgun (WGS) entry which is preliminary data.</text>
</comment>
<dbReference type="Proteomes" id="UP000320762">
    <property type="component" value="Unassembled WGS sequence"/>
</dbReference>
<feature type="region of interest" description="Disordered" evidence="1">
    <location>
        <begin position="1"/>
        <end position="50"/>
    </location>
</feature>
<evidence type="ECO:0000256" key="1">
    <source>
        <dbReference type="SAM" id="MobiDB-lite"/>
    </source>
</evidence>
<sequence>MIVAAGPTRRSSTCHNHPCPSHPSRASAGSDKTLFGSQTSSISTSNSSTPPPAWIRWKFKNIHAARQNARLHLPERDRVLAKRRDGSCGCLFDIISLQNSGTLHRWARSMFCLIVSGVRGCLSVQLDVFTVAKLAQSRHAAPLSATGCERYDAKSVDFIMWRHFRPARTKGVSSRATDICTTRCL</sequence>
<dbReference type="AlphaFoldDB" id="A0A550C176"/>
<evidence type="ECO:0000313" key="2">
    <source>
        <dbReference type="EMBL" id="TRM58547.1"/>
    </source>
</evidence>
<evidence type="ECO:0000313" key="3">
    <source>
        <dbReference type="Proteomes" id="UP000320762"/>
    </source>
</evidence>
<accession>A0A550C176</accession>
<gene>
    <name evidence="2" type="ORF">BD626DRAFT_184026</name>
</gene>
<feature type="compositionally biased region" description="Low complexity" evidence="1">
    <location>
        <begin position="37"/>
        <end position="48"/>
    </location>
</feature>
<dbReference type="EMBL" id="VDMD01000035">
    <property type="protein sequence ID" value="TRM58547.1"/>
    <property type="molecule type" value="Genomic_DNA"/>
</dbReference>